<proteinExistence type="predicted"/>
<dbReference type="InParanoid" id="A0A409YVY7"/>
<organism evidence="1 2">
    <name type="scientific">Gymnopilus dilepis</name>
    <dbReference type="NCBI Taxonomy" id="231916"/>
    <lineage>
        <taxon>Eukaryota</taxon>
        <taxon>Fungi</taxon>
        <taxon>Dikarya</taxon>
        <taxon>Basidiomycota</taxon>
        <taxon>Agaricomycotina</taxon>
        <taxon>Agaricomycetes</taxon>
        <taxon>Agaricomycetidae</taxon>
        <taxon>Agaricales</taxon>
        <taxon>Agaricineae</taxon>
        <taxon>Hymenogastraceae</taxon>
        <taxon>Gymnopilus</taxon>
    </lineage>
</organism>
<name>A0A409YVY7_9AGAR</name>
<evidence type="ECO:0000313" key="2">
    <source>
        <dbReference type="Proteomes" id="UP000284706"/>
    </source>
</evidence>
<keyword evidence="2" id="KW-1185">Reference proteome</keyword>
<dbReference type="OrthoDB" id="3265591at2759"/>
<dbReference type="EMBL" id="NHYE01000162">
    <property type="protein sequence ID" value="PPR07186.1"/>
    <property type="molecule type" value="Genomic_DNA"/>
</dbReference>
<accession>A0A409YVY7</accession>
<gene>
    <name evidence="1" type="ORF">CVT26_012616</name>
</gene>
<reference evidence="1 2" key="1">
    <citation type="journal article" date="2018" name="Evol. Lett.">
        <title>Horizontal gene cluster transfer increased hallucinogenic mushroom diversity.</title>
        <authorList>
            <person name="Reynolds H.T."/>
            <person name="Vijayakumar V."/>
            <person name="Gluck-Thaler E."/>
            <person name="Korotkin H.B."/>
            <person name="Matheny P.B."/>
            <person name="Slot J.C."/>
        </authorList>
    </citation>
    <scope>NUCLEOTIDE SEQUENCE [LARGE SCALE GENOMIC DNA]</scope>
    <source>
        <strain evidence="1 2">SRW20</strain>
    </source>
</reference>
<evidence type="ECO:0000313" key="1">
    <source>
        <dbReference type="EMBL" id="PPR07186.1"/>
    </source>
</evidence>
<dbReference type="AlphaFoldDB" id="A0A409YVY7"/>
<comment type="caution">
    <text evidence="1">The sequence shown here is derived from an EMBL/GenBank/DDBJ whole genome shotgun (WGS) entry which is preliminary data.</text>
</comment>
<dbReference type="Proteomes" id="UP000284706">
    <property type="component" value="Unassembled WGS sequence"/>
</dbReference>
<sequence length="158" mass="18107">MEALTSPFTTILISLPVAYLFVKWFNAPTHRVSSPKTVSQDVYLTYLKHIPTIGHSGFFLSFIDAWRFKTGRARDMIQEGYDRVRASGIPPHSELQTNSSVYYGSAFKVPTFFEWIVFVSGPQLTDELRRAGDDHLFFVEFVNEVGNSFSRYSSHRII</sequence>
<protein>
    <submittedName>
        <fullName evidence="1">Uncharacterized protein</fullName>
    </submittedName>
</protein>
<dbReference type="STRING" id="231916.A0A409YVY7"/>